<dbReference type="PANTHER" id="PTHR20861:SF1">
    <property type="entry name" value="HOMOSERINE KINASE"/>
    <property type="match status" value="1"/>
</dbReference>
<dbReference type="InterPro" id="IPR014721">
    <property type="entry name" value="Ribsml_uS5_D2-typ_fold_subgr"/>
</dbReference>
<evidence type="ECO:0000256" key="11">
    <source>
        <dbReference type="ARBA" id="ARBA00049375"/>
    </source>
</evidence>
<evidence type="ECO:0000313" key="17">
    <source>
        <dbReference type="Proteomes" id="UP000602050"/>
    </source>
</evidence>
<protein>
    <recommendedName>
        <fullName evidence="4 13">Homoserine kinase</fullName>
        <shortName evidence="13">HK</shortName>
        <shortName evidence="13">HSK</shortName>
        <ecNumber evidence="3 13">2.7.1.39</ecNumber>
    </recommendedName>
</protein>
<dbReference type="InterPro" id="IPR036554">
    <property type="entry name" value="GHMP_kinase_C_sf"/>
</dbReference>
<dbReference type="Gene3D" id="3.30.70.890">
    <property type="entry name" value="GHMP kinase, C-terminal domain"/>
    <property type="match status" value="1"/>
</dbReference>
<sequence>MKPFEITVPASSGNVGPGFDSMGLALNLYLTLQVEEANQWEFHTGSPVTDTEDHFIVKIAKQAASWHGRELPPLKLTEKSDIPLARGLGSSASAILAGIELANQVCDLSLSKDDILRFGTEIEGHPDNIAPSLFGGLVISTAFEQDIEYVQVKNLSMDIIVYIPEVELKTEEARNVLPETYPKDVAARASGISNLVVASLLQGDYAFAGKMMEKDLFHEPYRAKLIPNYERIRYEAKQNGAYGTIISGAGPTMLSIAPHGKGQTIAENMQQILPEYNIKTVAVDEKGLTVTELSHP</sequence>
<comment type="similarity">
    <text evidence="2 13">Belongs to the GHMP kinase family. Homoserine kinase subfamily.</text>
</comment>
<dbReference type="PROSITE" id="PS00627">
    <property type="entry name" value="GHMP_KINASES_ATP"/>
    <property type="match status" value="1"/>
</dbReference>
<dbReference type="InterPro" id="IPR013750">
    <property type="entry name" value="GHMP_kinase_C_dom"/>
</dbReference>
<dbReference type="InterPro" id="IPR020568">
    <property type="entry name" value="Ribosomal_Su5_D2-typ_SF"/>
</dbReference>
<comment type="catalytic activity">
    <reaction evidence="11 13">
        <text>L-homoserine + ATP = O-phospho-L-homoserine + ADP + H(+)</text>
        <dbReference type="Rhea" id="RHEA:13985"/>
        <dbReference type="ChEBI" id="CHEBI:15378"/>
        <dbReference type="ChEBI" id="CHEBI:30616"/>
        <dbReference type="ChEBI" id="CHEBI:57476"/>
        <dbReference type="ChEBI" id="CHEBI:57590"/>
        <dbReference type="ChEBI" id="CHEBI:456216"/>
        <dbReference type="EC" id="2.7.1.39"/>
    </reaction>
</comment>
<dbReference type="UniPathway" id="UPA00050">
    <property type="reaction ID" value="UER00064"/>
</dbReference>
<dbReference type="Pfam" id="PF08544">
    <property type="entry name" value="GHMP_kinases_C"/>
    <property type="match status" value="1"/>
</dbReference>
<evidence type="ECO:0000256" key="5">
    <source>
        <dbReference type="ARBA" id="ARBA00022605"/>
    </source>
</evidence>
<dbReference type="GO" id="GO:0004413">
    <property type="term" value="F:homoserine kinase activity"/>
    <property type="evidence" value="ECO:0007669"/>
    <property type="project" value="UniProtKB-UniRule"/>
</dbReference>
<dbReference type="Gene3D" id="3.30.230.10">
    <property type="match status" value="1"/>
</dbReference>
<dbReference type="EC" id="2.7.1.39" evidence="3 13"/>
<dbReference type="HAMAP" id="MF_00384">
    <property type="entry name" value="Homoser_kinase"/>
    <property type="match status" value="1"/>
</dbReference>
<dbReference type="SUPFAM" id="SSF54211">
    <property type="entry name" value="Ribosomal protein S5 domain 2-like"/>
    <property type="match status" value="1"/>
</dbReference>
<dbReference type="GO" id="GO:0005737">
    <property type="term" value="C:cytoplasm"/>
    <property type="evidence" value="ECO:0007669"/>
    <property type="project" value="UniProtKB-SubCell"/>
</dbReference>
<gene>
    <name evidence="13 16" type="primary">thrB</name>
    <name evidence="16" type="ORF">GCM10010978_29440</name>
</gene>
<dbReference type="Pfam" id="PF00288">
    <property type="entry name" value="GHMP_kinases_N"/>
    <property type="match status" value="1"/>
</dbReference>
<keyword evidence="9 13" id="KW-0418">Kinase</keyword>
<feature type="domain" description="GHMP kinase N-terminal" evidence="14">
    <location>
        <begin position="56"/>
        <end position="136"/>
    </location>
</feature>
<dbReference type="NCBIfam" id="TIGR00191">
    <property type="entry name" value="thrB"/>
    <property type="match status" value="1"/>
</dbReference>
<comment type="function">
    <text evidence="12 13">Catalyzes the ATP-dependent phosphorylation of L-homoserine to L-homoserine phosphate.</text>
</comment>
<evidence type="ECO:0000256" key="12">
    <source>
        <dbReference type="ARBA" id="ARBA00049954"/>
    </source>
</evidence>
<dbReference type="EMBL" id="BMEV01000076">
    <property type="protein sequence ID" value="GFZ87812.1"/>
    <property type="molecule type" value="Genomic_DNA"/>
</dbReference>
<dbReference type="Proteomes" id="UP000602050">
    <property type="component" value="Unassembled WGS sequence"/>
</dbReference>
<dbReference type="SUPFAM" id="SSF55060">
    <property type="entry name" value="GHMP Kinase, C-terminal domain"/>
    <property type="match status" value="1"/>
</dbReference>
<keyword evidence="6 13" id="KW-0808">Transferase</keyword>
<feature type="domain" description="GHMP kinase C-terminal" evidence="15">
    <location>
        <begin position="198"/>
        <end position="271"/>
    </location>
</feature>
<keyword evidence="17" id="KW-1185">Reference proteome</keyword>
<evidence type="ECO:0000256" key="6">
    <source>
        <dbReference type="ARBA" id="ARBA00022679"/>
    </source>
</evidence>
<dbReference type="PIRSF" id="PIRSF000676">
    <property type="entry name" value="Homoser_kin"/>
    <property type="match status" value="1"/>
</dbReference>
<evidence type="ECO:0000256" key="13">
    <source>
        <dbReference type="HAMAP-Rule" id="MF_00384"/>
    </source>
</evidence>
<evidence type="ECO:0000256" key="4">
    <source>
        <dbReference type="ARBA" id="ARBA00017858"/>
    </source>
</evidence>
<evidence type="ECO:0000259" key="14">
    <source>
        <dbReference type="Pfam" id="PF00288"/>
    </source>
</evidence>
<dbReference type="AlphaFoldDB" id="A0A8J2TQC7"/>
<dbReference type="InterPro" id="IPR006203">
    <property type="entry name" value="GHMP_knse_ATP-bd_CS"/>
</dbReference>
<comment type="subcellular location">
    <subcellularLocation>
        <location evidence="13">Cytoplasm</location>
    </subcellularLocation>
</comment>
<keyword evidence="7 13" id="KW-0791">Threonine biosynthesis</keyword>
<feature type="binding site" evidence="13">
    <location>
        <begin position="83"/>
        <end position="93"/>
    </location>
    <ligand>
        <name>ATP</name>
        <dbReference type="ChEBI" id="CHEBI:30616"/>
    </ligand>
</feature>
<evidence type="ECO:0000313" key="16">
    <source>
        <dbReference type="EMBL" id="GFZ87812.1"/>
    </source>
</evidence>
<evidence type="ECO:0000256" key="7">
    <source>
        <dbReference type="ARBA" id="ARBA00022697"/>
    </source>
</evidence>
<dbReference type="PRINTS" id="PR00958">
    <property type="entry name" value="HOMSERKINASE"/>
</dbReference>
<evidence type="ECO:0000256" key="1">
    <source>
        <dbReference type="ARBA" id="ARBA00005015"/>
    </source>
</evidence>
<name>A0A8J2TQC7_9BACI</name>
<evidence type="ECO:0000259" key="15">
    <source>
        <dbReference type="Pfam" id="PF08544"/>
    </source>
</evidence>
<reference evidence="16" key="2">
    <citation type="submission" date="2020-09" db="EMBL/GenBank/DDBJ databases">
        <authorList>
            <person name="Sun Q."/>
            <person name="Zhou Y."/>
        </authorList>
    </citation>
    <scope>NUCLEOTIDE SEQUENCE</scope>
    <source>
        <strain evidence="16">CGMCC 1.12360</strain>
    </source>
</reference>
<comment type="caution">
    <text evidence="16">The sequence shown here is derived from an EMBL/GenBank/DDBJ whole genome shotgun (WGS) entry which is preliminary data.</text>
</comment>
<dbReference type="GO" id="GO:0005524">
    <property type="term" value="F:ATP binding"/>
    <property type="evidence" value="ECO:0007669"/>
    <property type="project" value="UniProtKB-UniRule"/>
</dbReference>
<keyword evidence="10 13" id="KW-0067">ATP-binding</keyword>
<dbReference type="PANTHER" id="PTHR20861">
    <property type="entry name" value="HOMOSERINE/4-DIPHOSPHOCYTIDYL-2-C-METHYL-D-ERYTHRITOL KINASE"/>
    <property type="match status" value="1"/>
</dbReference>
<evidence type="ECO:0000256" key="9">
    <source>
        <dbReference type="ARBA" id="ARBA00022777"/>
    </source>
</evidence>
<dbReference type="RefSeq" id="WP_188393178.1">
    <property type="nucleotide sequence ID" value="NZ_BMEV01000076.1"/>
</dbReference>
<organism evidence="16 17">
    <name type="scientific">Compostibacillus humi</name>
    <dbReference type="NCBI Taxonomy" id="1245525"/>
    <lineage>
        <taxon>Bacteria</taxon>
        <taxon>Bacillati</taxon>
        <taxon>Bacillota</taxon>
        <taxon>Bacilli</taxon>
        <taxon>Bacillales</taxon>
        <taxon>Bacillaceae</taxon>
        <taxon>Compostibacillus</taxon>
    </lineage>
</organism>
<accession>A0A8J2TQC7</accession>
<keyword evidence="5 13" id="KW-0028">Amino-acid biosynthesis</keyword>
<keyword evidence="8 13" id="KW-0547">Nucleotide-binding</keyword>
<dbReference type="InterPro" id="IPR000870">
    <property type="entry name" value="Homoserine_kinase"/>
</dbReference>
<evidence type="ECO:0000256" key="3">
    <source>
        <dbReference type="ARBA" id="ARBA00012078"/>
    </source>
</evidence>
<keyword evidence="13" id="KW-0963">Cytoplasm</keyword>
<evidence type="ECO:0000256" key="2">
    <source>
        <dbReference type="ARBA" id="ARBA00007370"/>
    </source>
</evidence>
<reference evidence="16" key="1">
    <citation type="journal article" date="2014" name="Int. J. Syst. Evol. Microbiol.">
        <title>Complete genome sequence of Corynebacterium casei LMG S-19264T (=DSM 44701T), isolated from a smear-ripened cheese.</title>
        <authorList>
            <consortium name="US DOE Joint Genome Institute (JGI-PGF)"/>
            <person name="Walter F."/>
            <person name="Albersmeier A."/>
            <person name="Kalinowski J."/>
            <person name="Ruckert C."/>
        </authorList>
    </citation>
    <scope>NUCLEOTIDE SEQUENCE</scope>
    <source>
        <strain evidence="16">CGMCC 1.12360</strain>
    </source>
</reference>
<comment type="pathway">
    <text evidence="1 13">Amino-acid biosynthesis; L-threonine biosynthesis; L-threonine from L-aspartate: step 4/5.</text>
</comment>
<evidence type="ECO:0000256" key="10">
    <source>
        <dbReference type="ARBA" id="ARBA00022840"/>
    </source>
</evidence>
<dbReference type="InterPro" id="IPR006204">
    <property type="entry name" value="GHMP_kinase_N_dom"/>
</dbReference>
<dbReference type="GO" id="GO:0009088">
    <property type="term" value="P:threonine biosynthetic process"/>
    <property type="evidence" value="ECO:0007669"/>
    <property type="project" value="UniProtKB-UniRule"/>
</dbReference>
<evidence type="ECO:0000256" key="8">
    <source>
        <dbReference type="ARBA" id="ARBA00022741"/>
    </source>
</evidence>
<proteinExistence type="inferred from homology"/>